<reference evidence="4 5" key="1">
    <citation type="submission" date="2024-07" db="EMBL/GenBank/DDBJ databases">
        <title>Uliginosibacterium paludis KCTC:42655.</title>
        <authorList>
            <person name="Kim M.K."/>
        </authorList>
    </citation>
    <scope>NUCLEOTIDE SEQUENCE [LARGE SCALE GENOMIC DNA]</scope>
    <source>
        <strain evidence="4 5">KCTC 42655</strain>
    </source>
</reference>
<keyword evidence="1" id="KW-1003">Cell membrane</keyword>
<name>A0ABV2CLX1_9RHOO</name>
<dbReference type="RefSeq" id="WP_345923907.1">
    <property type="nucleotide sequence ID" value="NZ_JBDIVF010000001.1"/>
</dbReference>
<dbReference type="EMBL" id="JBEWLZ010000002">
    <property type="protein sequence ID" value="MET1488905.1"/>
    <property type="molecule type" value="Genomic_DNA"/>
</dbReference>
<feature type="domain" description="T2SS protein K second SAM-like" evidence="3">
    <location>
        <begin position="194"/>
        <end position="253"/>
    </location>
</feature>
<organism evidence="4 5">
    <name type="scientific">Uliginosibacterium paludis</name>
    <dbReference type="NCBI Taxonomy" id="1615952"/>
    <lineage>
        <taxon>Bacteria</taxon>
        <taxon>Pseudomonadati</taxon>
        <taxon>Pseudomonadota</taxon>
        <taxon>Betaproteobacteria</taxon>
        <taxon>Rhodocyclales</taxon>
        <taxon>Zoogloeaceae</taxon>
        <taxon>Uliginosibacterium</taxon>
    </lineage>
</organism>
<keyword evidence="1 2" id="KW-0472">Membrane</keyword>
<dbReference type="InterPro" id="IPR049179">
    <property type="entry name" value="T2SSK_SAM-like_2nd"/>
</dbReference>
<evidence type="ECO:0000313" key="5">
    <source>
        <dbReference type="Proteomes" id="UP001548590"/>
    </source>
</evidence>
<keyword evidence="2" id="KW-1133">Transmembrane helix</keyword>
<dbReference type="InterPro" id="IPR045584">
    <property type="entry name" value="Pilin-like"/>
</dbReference>
<protein>
    <recommendedName>
        <fullName evidence="1">Type II secretion system protein K</fullName>
    </recommendedName>
</protein>
<proteinExistence type="inferred from homology"/>
<dbReference type="NCBIfam" id="NF037980">
    <property type="entry name" value="T2SS_GspK"/>
    <property type="match status" value="1"/>
</dbReference>
<evidence type="ECO:0000259" key="3">
    <source>
        <dbReference type="Pfam" id="PF03934"/>
    </source>
</evidence>
<evidence type="ECO:0000313" key="4">
    <source>
        <dbReference type="EMBL" id="MET1488905.1"/>
    </source>
</evidence>
<evidence type="ECO:0000256" key="2">
    <source>
        <dbReference type="SAM" id="Phobius"/>
    </source>
</evidence>
<dbReference type="Proteomes" id="UP001548590">
    <property type="component" value="Unassembled WGS sequence"/>
</dbReference>
<dbReference type="PANTHER" id="PTHR38831:SF1">
    <property type="entry name" value="TYPE II SECRETION SYSTEM PROTEIN K-RELATED"/>
    <property type="match status" value="1"/>
</dbReference>
<dbReference type="InterPro" id="IPR010994">
    <property type="entry name" value="RuvA_2-like"/>
</dbReference>
<comment type="caution">
    <text evidence="4">The sequence shown here is derived from an EMBL/GenBank/DDBJ whole genome shotgun (WGS) entry which is preliminary data.</text>
</comment>
<dbReference type="InterPro" id="IPR005628">
    <property type="entry name" value="GspK"/>
</dbReference>
<keyword evidence="1" id="KW-0997">Cell inner membrane</keyword>
<dbReference type="Gene3D" id="3.30.1300.30">
    <property type="entry name" value="GSPII I/J protein-like"/>
    <property type="match status" value="1"/>
</dbReference>
<dbReference type="SUPFAM" id="SSF54523">
    <property type="entry name" value="Pili subunits"/>
    <property type="match status" value="1"/>
</dbReference>
<dbReference type="SUPFAM" id="SSF47781">
    <property type="entry name" value="RuvA domain 2-like"/>
    <property type="match status" value="1"/>
</dbReference>
<keyword evidence="2" id="KW-0812">Transmembrane</keyword>
<feature type="transmembrane region" description="Helical" evidence="2">
    <location>
        <begin position="12"/>
        <end position="33"/>
    </location>
</feature>
<comment type="similarity">
    <text evidence="1">Belongs to the GSP K family.</text>
</comment>
<keyword evidence="5" id="KW-1185">Reference proteome</keyword>
<accession>A0ABV2CLX1</accession>
<evidence type="ECO:0000256" key="1">
    <source>
        <dbReference type="PIRNR" id="PIRNR002786"/>
    </source>
</evidence>
<dbReference type="PANTHER" id="PTHR38831">
    <property type="entry name" value="TYPE II SECRETION SYSTEM PROTEIN K"/>
    <property type="match status" value="1"/>
</dbReference>
<dbReference type="PIRSF" id="PIRSF002786">
    <property type="entry name" value="XcpX"/>
    <property type="match status" value="1"/>
</dbReference>
<gene>
    <name evidence="4" type="primary">gspK</name>
    <name evidence="4" type="ORF">ABVT11_03635</name>
</gene>
<comment type="subcellular location">
    <subcellularLocation>
        <location evidence="1">Cell inner membrane</location>
    </subcellularLocation>
</comment>
<sequence length="298" mass="33049">MNTRTQSLFRQRGVALIISLLVVAIVTALALLFTARQQLWMRQIENRNNFTMAIDVAIAAIDMTRLTLRDDARRNRYDHLLEPWTIPIPPIAVEQGKVAGRITELQGRYNLTNLLPPANATIRIDDANLVRVARAFSLSTSDLAGLMTAYQNLRKREPYSTPELSELVRLAGLQADTLPALERNLVVLPARTPVNVNFATAEVLQAAIAGLSASTAAEAVAQRNGNPFKTPEDFTKLLPESVKGAASKEAVDVQTRFFLVDIDAWFNEMHTGYQALLQRDGSNMPRVVWARRSKLSSS</sequence>
<keyword evidence="1" id="KW-0813">Transport</keyword>
<dbReference type="Pfam" id="PF03934">
    <property type="entry name" value="T2SSK"/>
    <property type="match status" value="1"/>
</dbReference>